<dbReference type="CDD" id="cd18551">
    <property type="entry name" value="ABC_6TM_LmrA_like"/>
    <property type="match status" value="1"/>
</dbReference>
<dbReference type="Pfam" id="PF00664">
    <property type="entry name" value="ABC_membrane"/>
    <property type="match status" value="1"/>
</dbReference>
<dbReference type="InterPro" id="IPR039421">
    <property type="entry name" value="Type_1_exporter"/>
</dbReference>
<feature type="transmembrane region" description="Helical" evidence="8">
    <location>
        <begin position="289"/>
        <end position="313"/>
    </location>
</feature>
<dbReference type="Gene3D" id="1.20.1560.10">
    <property type="entry name" value="ABC transporter type 1, transmembrane domain"/>
    <property type="match status" value="1"/>
</dbReference>
<evidence type="ECO:0000256" key="6">
    <source>
        <dbReference type="ARBA" id="ARBA00023136"/>
    </source>
</evidence>
<accession>A0ABU7V4E2</accession>
<feature type="transmembrane region" description="Helical" evidence="8">
    <location>
        <begin position="74"/>
        <end position="92"/>
    </location>
</feature>
<keyword evidence="5 8" id="KW-1133">Transmembrane helix</keyword>
<dbReference type="RefSeq" id="WP_228179160.1">
    <property type="nucleotide sequence ID" value="NZ_BAAAUO010000003.1"/>
</dbReference>
<evidence type="ECO:0000259" key="10">
    <source>
        <dbReference type="PROSITE" id="PS50929"/>
    </source>
</evidence>
<feature type="domain" description="ABC transporter" evidence="9">
    <location>
        <begin position="423"/>
        <end position="661"/>
    </location>
</feature>
<evidence type="ECO:0000313" key="11">
    <source>
        <dbReference type="EMBL" id="MEF2253871.1"/>
    </source>
</evidence>
<dbReference type="PROSITE" id="PS00211">
    <property type="entry name" value="ABC_TRANSPORTER_1"/>
    <property type="match status" value="1"/>
</dbReference>
<dbReference type="PANTHER" id="PTHR43394">
    <property type="entry name" value="ATP-DEPENDENT PERMEASE MDL1, MITOCHONDRIAL"/>
    <property type="match status" value="1"/>
</dbReference>
<evidence type="ECO:0000256" key="1">
    <source>
        <dbReference type="ARBA" id="ARBA00004651"/>
    </source>
</evidence>
<dbReference type="InterPro" id="IPR011527">
    <property type="entry name" value="ABC1_TM_dom"/>
</dbReference>
<keyword evidence="3" id="KW-0547">Nucleotide-binding</keyword>
<dbReference type="Pfam" id="PF00005">
    <property type="entry name" value="ABC_tran"/>
    <property type="match status" value="1"/>
</dbReference>
<dbReference type="InterPro" id="IPR027417">
    <property type="entry name" value="P-loop_NTPase"/>
</dbReference>
<dbReference type="Gene3D" id="3.40.50.300">
    <property type="entry name" value="P-loop containing nucleotide triphosphate hydrolases"/>
    <property type="match status" value="1"/>
</dbReference>
<comment type="caution">
    <text evidence="11">The sequence shown here is derived from an EMBL/GenBank/DDBJ whole genome shotgun (WGS) entry which is preliminary data.</text>
</comment>
<evidence type="ECO:0000256" key="2">
    <source>
        <dbReference type="ARBA" id="ARBA00022692"/>
    </source>
</evidence>
<evidence type="ECO:0000256" key="8">
    <source>
        <dbReference type="SAM" id="Phobius"/>
    </source>
</evidence>
<keyword evidence="2 8" id="KW-0812">Transmembrane</keyword>
<feature type="transmembrane region" description="Helical" evidence="8">
    <location>
        <begin position="142"/>
        <end position="168"/>
    </location>
</feature>
<feature type="region of interest" description="Disordered" evidence="7">
    <location>
        <begin position="1"/>
        <end position="20"/>
    </location>
</feature>
<dbReference type="SMART" id="SM00382">
    <property type="entry name" value="AAA"/>
    <property type="match status" value="1"/>
</dbReference>
<keyword evidence="4 11" id="KW-0067">ATP-binding</keyword>
<proteinExistence type="predicted"/>
<dbReference type="InterPro" id="IPR003439">
    <property type="entry name" value="ABC_transporter-like_ATP-bd"/>
</dbReference>
<reference evidence="11 12" key="1">
    <citation type="submission" date="2024-01" db="EMBL/GenBank/DDBJ databases">
        <title>the genome sequence of strain Microbacterium schleiferi NBRC 15075.</title>
        <authorList>
            <person name="Ding Y."/>
            <person name="Zhang G."/>
        </authorList>
    </citation>
    <scope>NUCLEOTIDE SEQUENCE [LARGE SCALE GENOMIC DNA]</scope>
    <source>
        <strain evidence="11 12">NBRC 15075</strain>
    </source>
</reference>
<name>A0ABU7V4E2_9MICO</name>
<evidence type="ECO:0000256" key="4">
    <source>
        <dbReference type="ARBA" id="ARBA00022840"/>
    </source>
</evidence>
<evidence type="ECO:0000259" key="9">
    <source>
        <dbReference type="PROSITE" id="PS50893"/>
    </source>
</evidence>
<dbReference type="EMBL" id="JAZHOV010000001">
    <property type="protein sequence ID" value="MEF2253871.1"/>
    <property type="molecule type" value="Genomic_DNA"/>
</dbReference>
<dbReference type="PROSITE" id="PS50929">
    <property type="entry name" value="ABC_TM1F"/>
    <property type="match status" value="1"/>
</dbReference>
<evidence type="ECO:0000256" key="3">
    <source>
        <dbReference type="ARBA" id="ARBA00022741"/>
    </source>
</evidence>
<organism evidence="11 12">
    <name type="scientific">Microbacterium schleiferi</name>
    <dbReference type="NCBI Taxonomy" id="69362"/>
    <lineage>
        <taxon>Bacteria</taxon>
        <taxon>Bacillati</taxon>
        <taxon>Actinomycetota</taxon>
        <taxon>Actinomycetes</taxon>
        <taxon>Micrococcales</taxon>
        <taxon>Microbacteriaceae</taxon>
        <taxon>Microbacterium</taxon>
    </lineage>
</organism>
<dbReference type="SUPFAM" id="SSF52540">
    <property type="entry name" value="P-loop containing nucleoside triphosphate hydrolases"/>
    <property type="match status" value="1"/>
</dbReference>
<evidence type="ECO:0000256" key="5">
    <source>
        <dbReference type="ARBA" id="ARBA00022989"/>
    </source>
</evidence>
<dbReference type="InterPro" id="IPR036640">
    <property type="entry name" value="ABC1_TM_sf"/>
</dbReference>
<feature type="transmembrane region" description="Helical" evidence="8">
    <location>
        <begin position="258"/>
        <end position="283"/>
    </location>
</feature>
<feature type="transmembrane region" description="Helical" evidence="8">
    <location>
        <begin position="174"/>
        <end position="193"/>
    </location>
</feature>
<evidence type="ECO:0000313" key="12">
    <source>
        <dbReference type="Proteomes" id="UP001351900"/>
    </source>
</evidence>
<dbReference type="GO" id="GO:0005524">
    <property type="term" value="F:ATP binding"/>
    <property type="evidence" value="ECO:0007669"/>
    <property type="project" value="UniProtKB-KW"/>
</dbReference>
<dbReference type="SUPFAM" id="SSF90123">
    <property type="entry name" value="ABC transporter transmembrane region"/>
    <property type="match status" value="1"/>
</dbReference>
<feature type="transmembrane region" description="Helical" evidence="8">
    <location>
        <begin position="37"/>
        <end position="54"/>
    </location>
</feature>
<dbReference type="PROSITE" id="PS50893">
    <property type="entry name" value="ABC_TRANSPORTER_2"/>
    <property type="match status" value="1"/>
</dbReference>
<dbReference type="PANTHER" id="PTHR43394:SF1">
    <property type="entry name" value="ATP-BINDING CASSETTE SUB-FAMILY B MEMBER 10, MITOCHONDRIAL"/>
    <property type="match status" value="1"/>
</dbReference>
<dbReference type="Proteomes" id="UP001351900">
    <property type="component" value="Unassembled WGS sequence"/>
</dbReference>
<gene>
    <name evidence="11" type="ORF">V2V91_01810</name>
</gene>
<feature type="domain" description="ABC transmembrane type-1" evidence="10">
    <location>
        <begin position="39"/>
        <end position="318"/>
    </location>
</feature>
<evidence type="ECO:0000256" key="7">
    <source>
        <dbReference type="SAM" id="MobiDB-lite"/>
    </source>
</evidence>
<keyword evidence="12" id="KW-1185">Reference proteome</keyword>
<dbReference type="InterPro" id="IPR003593">
    <property type="entry name" value="AAA+_ATPase"/>
</dbReference>
<comment type="subcellular location">
    <subcellularLocation>
        <location evidence="1">Cell membrane</location>
        <topology evidence="1">Multi-pass membrane protein</topology>
    </subcellularLocation>
</comment>
<feature type="region of interest" description="Disordered" evidence="7">
    <location>
        <begin position="416"/>
        <end position="438"/>
    </location>
</feature>
<protein>
    <submittedName>
        <fullName evidence="11">ABC transporter ATP-binding protein</fullName>
    </submittedName>
</protein>
<keyword evidence="6 8" id="KW-0472">Membrane</keyword>
<dbReference type="InterPro" id="IPR017871">
    <property type="entry name" value="ABC_transporter-like_CS"/>
</dbReference>
<sequence length="665" mass="70316">MSRADSRPARRGRRTPEEGPRATFRQLVPFLLEHRNVLIVVAILSIIGAVATLAQPVLVGQVITRVQDQVPLGWLVWGIVALVVAASLISGFQHYLLQRTGTAVVYSSRRQLVARILHLPIQEFDARRTGDLVSRVGTDTTLLYAVLTQGLADAVGNSLLFIGALVAMALIDPLLLLLIVVVIGLSVTVVVILSGRIRRATGEQQEKVGELASSVERAVSSIRTVRAAGATDREVADITGVATEAYGVGVRIAKVSALVVPVAGIALQVSLLVVLGVGGFRVASGAIEIASLVTFIMFLFLLVGPLGSFFGAITSVNQALGALGRIQEILNLPVEDADDARLAASVTESSPARLPQHAAGSDADDQFAAIESPAIEFRDVWFRYPEAVVAARRKAETEARAVLESAHVDTSVIALPGDGEGDADAESGAQAQSEASDHAGEVLRGVSFHVPRGSRVAIVGPSGAGKSTTLALIERFYDPTAGAILLGGADIRTLPREQLRAQLGYVEQDAPTLAGTIAQNLRLASPEATDADCERVLDAVNLTEVLERSPLRLEAPVGENGVMLSGGERQRLAIARALLAAPPILLLDESTSSLDGLNEQRMRDAIDAVAAERTLIVIAHRLSTVVDSDLIVVMQNGEVIGQGTHGELVESTPLYRDLARHQLLV</sequence>